<dbReference type="AlphaFoldDB" id="A0A7D4Y0J9"/>
<protein>
    <submittedName>
        <fullName evidence="1">Uncharacterized protein</fullName>
    </submittedName>
</protein>
<evidence type="ECO:0000313" key="2">
    <source>
        <dbReference type="Proteomes" id="UP000551316"/>
    </source>
</evidence>
<dbReference type="EMBL" id="JABNND010000007">
    <property type="protein sequence ID" value="NQX50713.1"/>
    <property type="molecule type" value="Genomic_DNA"/>
</dbReference>
<evidence type="ECO:0000313" key="1">
    <source>
        <dbReference type="EMBL" id="NQX50713.1"/>
    </source>
</evidence>
<accession>A0A7D4Y0J9</accession>
<organism evidence="1 2">
    <name type="scientific">Bifidobacterium longum subsp. infantis</name>
    <dbReference type="NCBI Taxonomy" id="1682"/>
    <lineage>
        <taxon>Bacteria</taxon>
        <taxon>Bacillati</taxon>
        <taxon>Actinomycetota</taxon>
        <taxon>Actinomycetes</taxon>
        <taxon>Bifidobacteriales</taxon>
        <taxon>Bifidobacteriaceae</taxon>
        <taxon>Bifidobacterium</taxon>
    </lineage>
</organism>
<proteinExistence type="predicted"/>
<gene>
    <name evidence="1" type="ORF">HNS28_04390</name>
</gene>
<comment type="caution">
    <text evidence="1">The sequence shown here is derived from an EMBL/GenBank/DDBJ whole genome shotgun (WGS) entry which is preliminary data.</text>
</comment>
<dbReference type="Proteomes" id="UP000551316">
    <property type="component" value="Unassembled WGS sequence"/>
</dbReference>
<reference evidence="1 2" key="1">
    <citation type="submission" date="2020-05" db="EMBL/GenBank/DDBJ databases">
        <title>Draft Genome Sequence of Bifidobacterium longum subsp. Infantis BI-G201, a Commercialization Strain.</title>
        <authorList>
            <person name="Song J."/>
            <person name="Xu Y."/>
            <person name="Han D."/>
            <person name="Teng Q."/>
            <person name="Jiang D."/>
            <person name="Liu Q."/>
        </authorList>
    </citation>
    <scope>NUCLEOTIDE SEQUENCE [LARGE SCALE GENOMIC DNA]</scope>
    <source>
        <strain evidence="1 2">BI-G201</strain>
    </source>
</reference>
<sequence>MTDYAKVETPVIEDEPLEDVHLDVLGIKLDLPNLNSADLPIDLVNVILLIKSHTTLSEEQSSYAMSAFLAYFQQLRPDYWNALRKTGNGIAWLTATVRTWAEQSGLDPKALALSSSGKTTAKH</sequence>
<name>A0A7D4Y0J9_BIFLI</name>
<dbReference type="RefSeq" id="WP_050496247.1">
    <property type="nucleotide sequence ID" value="NZ_CP054425.1"/>
</dbReference>